<dbReference type="PATRIC" id="fig|742734.4.peg.2946"/>
<feature type="transmembrane region" description="Helical" evidence="1">
    <location>
        <begin position="33"/>
        <end position="50"/>
    </location>
</feature>
<comment type="caution">
    <text evidence="3">The sequence shown here is derived from an EMBL/GenBank/DDBJ whole genome shotgun (WGS) entry which is preliminary data.</text>
</comment>
<keyword evidence="1" id="KW-0812">Transmembrane</keyword>
<feature type="domain" description="Zinc-ribbon 15" evidence="2">
    <location>
        <begin position="20"/>
        <end position="129"/>
    </location>
</feature>
<dbReference type="Pfam" id="PF17032">
    <property type="entry name" value="Zn_ribbon_15"/>
    <property type="match status" value="1"/>
</dbReference>
<evidence type="ECO:0000313" key="3">
    <source>
        <dbReference type="EMBL" id="KMW18642.1"/>
    </source>
</evidence>
<dbReference type="Proteomes" id="UP000037392">
    <property type="component" value="Unassembled WGS sequence"/>
</dbReference>
<evidence type="ECO:0000313" key="4">
    <source>
        <dbReference type="Proteomes" id="UP000037392"/>
    </source>
</evidence>
<gene>
    <name evidence="3" type="ORF">HMPREF9470_02746</name>
</gene>
<dbReference type="EMBL" id="ADLK01000022">
    <property type="protein sequence ID" value="KMW18642.1"/>
    <property type="molecule type" value="Genomic_DNA"/>
</dbReference>
<organism evidence="3 4">
    <name type="scientific">[Clostridium] citroniae WAL-19142</name>
    <dbReference type="NCBI Taxonomy" id="742734"/>
    <lineage>
        <taxon>Bacteria</taxon>
        <taxon>Bacillati</taxon>
        <taxon>Bacillota</taxon>
        <taxon>Clostridia</taxon>
        <taxon>Lachnospirales</taxon>
        <taxon>Lachnospiraceae</taxon>
        <taxon>Enterocloster</taxon>
    </lineage>
</organism>
<evidence type="ECO:0000256" key="1">
    <source>
        <dbReference type="SAM" id="Phobius"/>
    </source>
</evidence>
<dbReference type="OrthoDB" id="4377018at2"/>
<dbReference type="RefSeq" id="WP_045091085.1">
    <property type="nucleotide sequence ID" value="NZ_KQ235878.1"/>
</dbReference>
<accession>A0A0J9C095</accession>
<evidence type="ECO:0000259" key="2">
    <source>
        <dbReference type="Pfam" id="PF17032"/>
    </source>
</evidence>
<keyword evidence="1" id="KW-0472">Membrane</keyword>
<name>A0A0J9C095_9FIRM</name>
<dbReference type="AlphaFoldDB" id="A0A0J9C095"/>
<sequence length="132" mass="15505">MIFIGGISQGRKILNYVKTVICDRCGGYGRYEVFMTYMYFSFFFIPLFKWNKKFYVKMSCCDAVYELDQEVGKALLRGRQVDITQSDLTLVQEGNRRSTYKDGAYKVWKKCVRCGYETEEDFEYCPKCGGRL</sequence>
<keyword evidence="1" id="KW-1133">Transmembrane helix</keyword>
<dbReference type="InterPro" id="IPR031493">
    <property type="entry name" value="Zinc_ribbon_15"/>
</dbReference>
<reference evidence="3 4" key="1">
    <citation type="submission" date="2011-04" db="EMBL/GenBank/DDBJ databases">
        <title>The Genome Sequence of Clostridium citroniae WAL-19142.</title>
        <authorList>
            <consortium name="The Broad Institute Genome Sequencing Platform"/>
            <person name="Earl A."/>
            <person name="Ward D."/>
            <person name="Feldgarden M."/>
            <person name="Gevers D."/>
            <person name="Warren Y.A."/>
            <person name="Tyrrell K.L."/>
            <person name="Citron D.M."/>
            <person name="Goldstein E.J."/>
            <person name="Daigneault M."/>
            <person name="Allen-Vercoe E."/>
            <person name="Young S.K."/>
            <person name="Zeng Q."/>
            <person name="Gargeya S."/>
            <person name="Fitzgerald M."/>
            <person name="Haas B."/>
            <person name="Abouelleil A."/>
            <person name="Alvarado L."/>
            <person name="Arachchi H.M."/>
            <person name="Berlin A."/>
            <person name="Brown A."/>
            <person name="Chapman S.B."/>
            <person name="Chen Z."/>
            <person name="Dunbar C."/>
            <person name="Freedman E."/>
            <person name="Gearin G."/>
            <person name="Gellesch M."/>
            <person name="Goldberg J."/>
            <person name="Griggs A."/>
            <person name="Gujja S."/>
            <person name="Heilman E.R."/>
            <person name="Heiman D."/>
            <person name="Howarth C."/>
            <person name="Larson L."/>
            <person name="Lui A."/>
            <person name="MacDonald P.J."/>
            <person name="Mehta T."/>
            <person name="Montmayeur A."/>
            <person name="Murphy C."/>
            <person name="Neiman D."/>
            <person name="Pearson M."/>
            <person name="Priest M."/>
            <person name="Roberts A."/>
            <person name="Saif S."/>
            <person name="Shea T."/>
            <person name="Shenoy N."/>
            <person name="Sisk P."/>
            <person name="Stolte C."/>
            <person name="Sykes S."/>
            <person name="White J."/>
            <person name="Yandava C."/>
            <person name="Wortman J."/>
            <person name="Nusbaum C."/>
            <person name="Birren B."/>
        </authorList>
    </citation>
    <scope>NUCLEOTIDE SEQUENCE [LARGE SCALE GENOMIC DNA]</scope>
    <source>
        <strain evidence="3 4">WAL-19142</strain>
    </source>
</reference>
<dbReference type="GeneID" id="93163239"/>
<proteinExistence type="predicted"/>
<protein>
    <recommendedName>
        <fullName evidence="2">Zinc-ribbon 15 domain-containing protein</fullName>
    </recommendedName>
</protein>